<accession>A0ABM3GJF6</accession>
<gene>
    <name evidence="3" type="primary">LOC107217051</name>
</gene>
<evidence type="ECO:0000313" key="2">
    <source>
        <dbReference type="Proteomes" id="UP000829291"/>
    </source>
</evidence>
<keyword evidence="1" id="KW-0732">Signal</keyword>
<reference evidence="3" key="1">
    <citation type="submission" date="2025-08" db="UniProtKB">
        <authorList>
            <consortium name="RefSeq"/>
        </authorList>
    </citation>
    <scope>IDENTIFICATION</scope>
    <source>
        <tissue evidence="3">Thorax and Abdomen</tissue>
    </source>
</reference>
<feature type="signal peptide" evidence="1">
    <location>
        <begin position="1"/>
        <end position="29"/>
    </location>
</feature>
<sequence>MSAFCEMVLTMKVIKALVFVLIGVQRAASSGPFVQEALAKVFGHWTPYSNVRTIQLLNQLCNESQKDDEVRTDACYGCFFRSSNQPPGYPMLLTMASCADTYLDNTDYGHCQSYLRNATNSISTRTSPGVIYCSFLECIRQVNKNMLEANEVAPPIDQRRLQARGTSSVLTASNNNEHHSRYFASFHFSRRNLQRRKSICVIVDGRKSDGNTIAQCVNEAKAMFSNFKCADSQLTQLFVNATVCVLAKTRCSYLNPITGITQEDELANKLNIVSINALQVNTDYDLNIIRVPFVNPAQGDECGKFRNVDQASWPSAEC</sequence>
<organism evidence="2 3">
    <name type="scientific">Neodiprion lecontei</name>
    <name type="common">Redheaded pine sawfly</name>
    <dbReference type="NCBI Taxonomy" id="441921"/>
    <lineage>
        <taxon>Eukaryota</taxon>
        <taxon>Metazoa</taxon>
        <taxon>Ecdysozoa</taxon>
        <taxon>Arthropoda</taxon>
        <taxon>Hexapoda</taxon>
        <taxon>Insecta</taxon>
        <taxon>Pterygota</taxon>
        <taxon>Neoptera</taxon>
        <taxon>Endopterygota</taxon>
        <taxon>Hymenoptera</taxon>
        <taxon>Tenthredinoidea</taxon>
        <taxon>Diprionidae</taxon>
        <taxon>Diprioninae</taxon>
        <taxon>Neodiprion</taxon>
    </lineage>
</organism>
<keyword evidence="2" id="KW-1185">Reference proteome</keyword>
<protein>
    <submittedName>
        <fullName evidence="3">Uncharacterized protein LOC107217051 isoform X1</fullName>
    </submittedName>
</protein>
<evidence type="ECO:0000313" key="3">
    <source>
        <dbReference type="RefSeq" id="XP_046600404.1"/>
    </source>
</evidence>
<evidence type="ECO:0000256" key="1">
    <source>
        <dbReference type="SAM" id="SignalP"/>
    </source>
</evidence>
<dbReference type="GeneID" id="107217051"/>
<dbReference type="RefSeq" id="XP_046600404.1">
    <property type="nucleotide sequence ID" value="XM_046744448.1"/>
</dbReference>
<dbReference type="Proteomes" id="UP000829291">
    <property type="component" value="Chromosome 6"/>
</dbReference>
<feature type="chain" id="PRO_5045114337" evidence="1">
    <location>
        <begin position="30"/>
        <end position="318"/>
    </location>
</feature>
<proteinExistence type="predicted"/>
<name>A0ABM3GJF6_NEOLC</name>